<dbReference type="OrthoDB" id="342531at2759"/>
<dbReference type="GO" id="GO:0005730">
    <property type="term" value="C:nucleolus"/>
    <property type="evidence" value="ECO:0007669"/>
    <property type="project" value="InterPro"/>
</dbReference>
<dbReference type="GO" id="GO:0006355">
    <property type="term" value="P:regulation of DNA-templated transcription"/>
    <property type="evidence" value="ECO:0007669"/>
    <property type="project" value="InterPro"/>
</dbReference>
<dbReference type="Pfam" id="PF04931">
    <property type="entry name" value="DNA_pol_phi"/>
    <property type="match status" value="1"/>
</dbReference>
<evidence type="ECO:0000313" key="1">
    <source>
        <dbReference type="EMBL" id="RUP38411.1"/>
    </source>
</evidence>
<accession>A0A433CIK2</accession>
<protein>
    <submittedName>
        <fullName evidence="1">Uncharacterized protein</fullName>
    </submittedName>
</protein>
<dbReference type="GO" id="GO:0000182">
    <property type="term" value="F:rDNA binding"/>
    <property type="evidence" value="ECO:0007669"/>
    <property type="project" value="TreeGrafter"/>
</dbReference>
<comment type="caution">
    <text evidence="1">The sequence shown here is derived from an EMBL/GenBank/DDBJ whole genome shotgun (WGS) entry which is preliminary data.</text>
</comment>
<name>A0A433CIK2_9FUNG</name>
<reference evidence="1 2" key="1">
    <citation type="journal article" date="2018" name="New Phytol.">
        <title>Phylogenomics of Endogonaceae and evolution of mycorrhizas within Mucoromycota.</title>
        <authorList>
            <person name="Chang Y."/>
            <person name="Desiro A."/>
            <person name="Na H."/>
            <person name="Sandor L."/>
            <person name="Lipzen A."/>
            <person name="Clum A."/>
            <person name="Barry K."/>
            <person name="Grigoriev I.V."/>
            <person name="Martin F.M."/>
            <person name="Stajich J.E."/>
            <person name="Smith M.E."/>
            <person name="Bonito G."/>
            <person name="Spatafora J.W."/>
        </authorList>
    </citation>
    <scope>NUCLEOTIDE SEQUENCE [LARGE SCALE GENOMIC DNA]</scope>
    <source>
        <strain evidence="1 2">GMNB39</strain>
    </source>
</reference>
<gene>
    <name evidence="1" type="ORF">BC936DRAFT_138399</name>
</gene>
<proteinExistence type="predicted"/>
<dbReference type="Proteomes" id="UP000268093">
    <property type="component" value="Unassembled WGS sequence"/>
</dbReference>
<organism evidence="1 2">
    <name type="scientific">Jimgerdemannia flammicorona</name>
    <dbReference type="NCBI Taxonomy" id="994334"/>
    <lineage>
        <taxon>Eukaryota</taxon>
        <taxon>Fungi</taxon>
        <taxon>Fungi incertae sedis</taxon>
        <taxon>Mucoromycota</taxon>
        <taxon>Mucoromycotina</taxon>
        <taxon>Endogonomycetes</taxon>
        <taxon>Endogonales</taxon>
        <taxon>Endogonaceae</taxon>
        <taxon>Jimgerdemannia</taxon>
    </lineage>
</organism>
<dbReference type="EMBL" id="RBNI01013048">
    <property type="protein sequence ID" value="RUP38411.1"/>
    <property type="molecule type" value="Genomic_DNA"/>
</dbReference>
<sequence length="197" mass="22050">MTNSTTLPLYWDLASVDPQVRENAANSLITSLANFQNAHKMTVKDKWDDLLEWDDSEKRLDALSAPDVSYALRRLIRGLPSSRQGARQGFSLALTELLATMDFVTVKLVADLLFKFTARTPGMKGEEEREMLFGRIFGFMCIVDSGILKRSTTAEDDIRRIVDSLVEMAGAKSYLTECCYHVMMSMLPHVSAPFDGA</sequence>
<dbReference type="PANTHER" id="PTHR13213:SF2">
    <property type="entry name" value="MYB-BINDING PROTEIN 1A"/>
    <property type="match status" value="1"/>
</dbReference>
<keyword evidence="2" id="KW-1185">Reference proteome</keyword>
<dbReference type="PANTHER" id="PTHR13213">
    <property type="entry name" value="MYB-BINDING PROTEIN 1A FAMILY MEMBER"/>
    <property type="match status" value="1"/>
</dbReference>
<evidence type="ECO:0000313" key="2">
    <source>
        <dbReference type="Proteomes" id="UP000268093"/>
    </source>
</evidence>
<dbReference type="InterPro" id="IPR007015">
    <property type="entry name" value="DNA_pol_V/MYBBP1A"/>
</dbReference>